<feature type="domain" description="CobQ/CobB/MinD/ParA nucleotide binding" evidence="3">
    <location>
        <begin position="123"/>
        <end position="309"/>
    </location>
</feature>
<keyword evidence="4" id="KW-0808">Transferase</keyword>
<dbReference type="NCBIfam" id="TIGR01007">
    <property type="entry name" value="eps_fam"/>
    <property type="match status" value="1"/>
</dbReference>
<organism evidence="4 5">
    <name type="scientific">Undibacterium aquatile</name>
    <dbReference type="NCBI Taxonomy" id="1537398"/>
    <lineage>
        <taxon>Bacteria</taxon>
        <taxon>Pseudomonadati</taxon>
        <taxon>Pseudomonadota</taxon>
        <taxon>Betaproteobacteria</taxon>
        <taxon>Burkholderiales</taxon>
        <taxon>Oxalobacteraceae</taxon>
        <taxon>Undibacterium</taxon>
    </lineage>
</organism>
<dbReference type="PANTHER" id="PTHR32309:SF31">
    <property type="entry name" value="CAPSULAR EXOPOLYSACCHARIDE FAMILY"/>
    <property type="match status" value="1"/>
</dbReference>
<dbReference type="EMBL" id="JACOFT010000002">
    <property type="protein sequence ID" value="MBC3811114.1"/>
    <property type="molecule type" value="Genomic_DNA"/>
</dbReference>
<dbReference type="InterPro" id="IPR005702">
    <property type="entry name" value="Wzc-like_C"/>
</dbReference>
<evidence type="ECO:0000256" key="1">
    <source>
        <dbReference type="ARBA" id="ARBA00022741"/>
    </source>
</evidence>
<dbReference type="RefSeq" id="WP_190478260.1">
    <property type="nucleotide sequence ID" value="NZ_JACOFT010000002.1"/>
</dbReference>
<keyword evidence="1" id="KW-0547">Nucleotide-binding</keyword>
<comment type="caution">
    <text evidence="4">The sequence shown here is derived from an EMBL/GenBank/DDBJ whole genome shotgun (WGS) entry which is preliminary data.</text>
</comment>
<dbReference type="EC" id="2.7.10.2" evidence="4"/>
<reference evidence="4 5" key="1">
    <citation type="submission" date="2020-08" db="EMBL/GenBank/DDBJ databases">
        <title>Novel species isolated from subtropical streams in China.</title>
        <authorList>
            <person name="Lu H."/>
        </authorList>
    </citation>
    <scope>NUCLEOTIDE SEQUENCE [LARGE SCALE GENOMIC DNA]</scope>
    <source>
        <strain evidence="4 5">CCTCC AB 2015119</strain>
    </source>
</reference>
<dbReference type="PANTHER" id="PTHR32309">
    <property type="entry name" value="TYROSINE-PROTEIN KINASE"/>
    <property type="match status" value="1"/>
</dbReference>
<gene>
    <name evidence="4" type="ORF">H8K26_06630</name>
</gene>
<evidence type="ECO:0000259" key="3">
    <source>
        <dbReference type="Pfam" id="PF01656"/>
    </source>
</evidence>
<dbReference type="SUPFAM" id="SSF160246">
    <property type="entry name" value="EspE N-terminal domain-like"/>
    <property type="match status" value="1"/>
</dbReference>
<dbReference type="SUPFAM" id="SSF52540">
    <property type="entry name" value="P-loop containing nucleoside triphosphate hydrolases"/>
    <property type="match status" value="1"/>
</dbReference>
<protein>
    <submittedName>
        <fullName evidence="4">Polysaccharide biosynthesis tyrosine autokinase</fullName>
        <ecNumber evidence="4">2.7.10.2</ecNumber>
    </submittedName>
</protein>
<dbReference type="CDD" id="cd05387">
    <property type="entry name" value="BY-kinase"/>
    <property type="match status" value="1"/>
</dbReference>
<dbReference type="Pfam" id="PF01656">
    <property type="entry name" value="CbiA"/>
    <property type="match status" value="1"/>
</dbReference>
<accession>A0ABR6XDY3</accession>
<evidence type="ECO:0000313" key="4">
    <source>
        <dbReference type="EMBL" id="MBC3811114.1"/>
    </source>
</evidence>
<name>A0ABR6XDY3_9BURK</name>
<keyword evidence="2" id="KW-0067">ATP-binding</keyword>
<sequence length="313" mass="33975">MPELNEAQSGATKIGRLGELFLQKGLLTEAQVEHISVEQREKKLRFGDAALALGLLSQAEIDSALGEQFGVGSKDLYNGSADKKLRFFHAPFSKEAEEIRGLRSELLLKYGAQEKIKFALISPGAAEGKTYMAASLAIALSQVGRKTLLIDADLRTGNLHELFSLGVRDGLSSVLIGRLAMSDALIPLMPNLHILPAGPRAPNPLEILRAPRLRELLDSCHDQFDAFVFDTCAASESSDAQMVAHQIGVALLVAQKDLTVLSDLRQTRSDMQAAGVNVIGTIYNQYAPQGDSTGLRARISAVLRRLPFFRRAV</sequence>
<dbReference type="Gene3D" id="3.40.50.300">
    <property type="entry name" value="P-loop containing nucleotide triphosphate hydrolases"/>
    <property type="match status" value="1"/>
</dbReference>
<dbReference type="InterPro" id="IPR027417">
    <property type="entry name" value="P-loop_NTPase"/>
</dbReference>
<evidence type="ECO:0000313" key="5">
    <source>
        <dbReference type="Proteomes" id="UP000637632"/>
    </source>
</evidence>
<keyword evidence="5" id="KW-1185">Reference proteome</keyword>
<dbReference type="InterPro" id="IPR002586">
    <property type="entry name" value="CobQ/CobB/MinD/ParA_Nub-bd_dom"/>
</dbReference>
<dbReference type="GO" id="GO:0004715">
    <property type="term" value="F:non-membrane spanning protein tyrosine kinase activity"/>
    <property type="evidence" value="ECO:0007669"/>
    <property type="project" value="UniProtKB-EC"/>
</dbReference>
<evidence type="ECO:0000256" key="2">
    <source>
        <dbReference type="ARBA" id="ARBA00022840"/>
    </source>
</evidence>
<proteinExistence type="predicted"/>
<dbReference type="InterPro" id="IPR037257">
    <property type="entry name" value="T2SS_E_N_sf"/>
</dbReference>
<dbReference type="InterPro" id="IPR050445">
    <property type="entry name" value="Bact_polysacc_biosynth/exp"/>
</dbReference>
<dbReference type="Proteomes" id="UP000637632">
    <property type="component" value="Unassembled WGS sequence"/>
</dbReference>